<evidence type="ECO:0000256" key="3">
    <source>
        <dbReference type="ARBA" id="ARBA00022692"/>
    </source>
</evidence>
<feature type="binding site" evidence="9">
    <location>
        <begin position="822"/>
        <end position="829"/>
    </location>
    <ligand>
        <name>ATP</name>
        <dbReference type="ChEBI" id="CHEBI:30616"/>
    </ligand>
</feature>
<comment type="caution">
    <text evidence="13">The sequence shown here is derived from an EMBL/GenBank/DDBJ whole genome shotgun (WGS) entry which is preliminary data.</text>
</comment>
<keyword evidence="4" id="KW-0677">Repeat</keyword>
<accession>A0ABN2GTL1</accession>
<feature type="domain" description="FtsK" evidence="12">
    <location>
        <begin position="804"/>
        <end position="995"/>
    </location>
</feature>
<dbReference type="Gene3D" id="3.40.50.300">
    <property type="entry name" value="P-loop containing nucleotide triphosphate hydrolases"/>
    <property type="match status" value="4"/>
</dbReference>
<feature type="coiled-coil region" evidence="10">
    <location>
        <begin position="80"/>
        <end position="107"/>
    </location>
</feature>
<dbReference type="InterPro" id="IPR027417">
    <property type="entry name" value="P-loop_NTPase"/>
</dbReference>
<gene>
    <name evidence="13" type="ORF">GCM10009765_27440</name>
</gene>
<feature type="transmembrane region" description="Helical" evidence="11">
    <location>
        <begin position="46"/>
        <end position="66"/>
    </location>
</feature>
<evidence type="ECO:0000256" key="6">
    <source>
        <dbReference type="ARBA" id="ARBA00022840"/>
    </source>
</evidence>
<dbReference type="PANTHER" id="PTHR22683">
    <property type="entry name" value="SPORULATION PROTEIN RELATED"/>
    <property type="match status" value="1"/>
</dbReference>
<dbReference type="InterPro" id="IPR050206">
    <property type="entry name" value="FtsK/SpoIIIE/SftA"/>
</dbReference>
<feature type="binding site" evidence="9">
    <location>
        <begin position="1108"/>
        <end position="1115"/>
    </location>
    <ligand>
        <name>ATP</name>
        <dbReference type="ChEBI" id="CHEBI:30616"/>
    </ligand>
</feature>
<dbReference type="InterPro" id="IPR023837">
    <property type="entry name" value="EccCb-like_Actinobacteria"/>
</dbReference>
<protein>
    <submittedName>
        <fullName evidence="13">Type VII secretion protein EccC</fullName>
    </submittedName>
</protein>
<comment type="subcellular location">
    <subcellularLocation>
        <location evidence="1">Cell membrane</location>
        <topology evidence="1">Multi-pass membrane protein</topology>
    </subcellularLocation>
</comment>
<evidence type="ECO:0000313" key="14">
    <source>
        <dbReference type="Proteomes" id="UP001500618"/>
    </source>
</evidence>
<evidence type="ECO:0000256" key="8">
    <source>
        <dbReference type="ARBA" id="ARBA00023136"/>
    </source>
</evidence>
<evidence type="ECO:0000256" key="4">
    <source>
        <dbReference type="ARBA" id="ARBA00022737"/>
    </source>
</evidence>
<feature type="domain" description="FtsK" evidence="12">
    <location>
        <begin position="1090"/>
        <end position="1273"/>
    </location>
</feature>
<evidence type="ECO:0000313" key="13">
    <source>
        <dbReference type="EMBL" id="GAA1676607.1"/>
    </source>
</evidence>
<dbReference type="SUPFAM" id="SSF52540">
    <property type="entry name" value="P-loop containing nucleoside triphosphate hydrolases"/>
    <property type="match status" value="3"/>
</dbReference>
<feature type="domain" description="FtsK" evidence="12">
    <location>
        <begin position="446"/>
        <end position="646"/>
    </location>
</feature>
<keyword evidence="14" id="KW-1185">Reference proteome</keyword>
<name>A0ABN2GTL1_9ACTN</name>
<evidence type="ECO:0000256" key="9">
    <source>
        <dbReference type="PROSITE-ProRule" id="PRU00289"/>
    </source>
</evidence>
<feature type="transmembrane region" description="Helical" evidence="11">
    <location>
        <begin position="20"/>
        <end position="41"/>
    </location>
</feature>
<evidence type="ECO:0000256" key="1">
    <source>
        <dbReference type="ARBA" id="ARBA00004651"/>
    </source>
</evidence>
<organism evidence="13 14">
    <name type="scientific">Fodinicola feengrottensis</name>
    <dbReference type="NCBI Taxonomy" id="435914"/>
    <lineage>
        <taxon>Bacteria</taxon>
        <taxon>Bacillati</taxon>
        <taxon>Actinomycetota</taxon>
        <taxon>Actinomycetes</taxon>
        <taxon>Mycobacteriales</taxon>
        <taxon>Fodinicola</taxon>
    </lineage>
</organism>
<keyword evidence="10" id="KW-0175">Coiled coil</keyword>
<keyword evidence="7 11" id="KW-1133">Transmembrane helix</keyword>
<keyword evidence="6 9" id="KW-0067">ATP-binding</keyword>
<reference evidence="13 14" key="1">
    <citation type="journal article" date="2019" name="Int. J. Syst. Evol. Microbiol.">
        <title>The Global Catalogue of Microorganisms (GCM) 10K type strain sequencing project: providing services to taxonomists for standard genome sequencing and annotation.</title>
        <authorList>
            <consortium name="The Broad Institute Genomics Platform"/>
            <consortium name="The Broad Institute Genome Sequencing Center for Infectious Disease"/>
            <person name="Wu L."/>
            <person name="Ma J."/>
        </authorList>
    </citation>
    <scope>NUCLEOTIDE SEQUENCE [LARGE SCALE GENOMIC DNA]</scope>
    <source>
        <strain evidence="13 14">JCM 14718</strain>
    </source>
</reference>
<dbReference type="InterPro" id="IPR003593">
    <property type="entry name" value="AAA+_ATPase"/>
</dbReference>
<dbReference type="SMART" id="SM00382">
    <property type="entry name" value="AAA"/>
    <property type="match status" value="3"/>
</dbReference>
<evidence type="ECO:0000256" key="2">
    <source>
        <dbReference type="ARBA" id="ARBA00022475"/>
    </source>
</evidence>
<dbReference type="NCBIfam" id="TIGR03924">
    <property type="entry name" value="T7SS_EccC_a"/>
    <property type="match status" value="1"/>
</dbReference>
<proteinExistence type="predicted"/>
<dbReference type="InterPro" id="IPR023836">
    <property type="entry name" value="EccCa-like_Actinobacteria"/>
</dbReference>
<evidence type="ECO:0000256" key="10">
    <source>
        <dbReference type="SAM" id="Coils"/>
    </source>
</evidence>
<evidence type="ECO:0000259" key="12">
    <source>
        <dbReference type="PROSITE" id="PS50901"/>
    </source>
</evidence>
<sequence length="1313" mass="141256">MVDPRPVEAPPVLPESKGLGGMHALLPMMGMGGSMSMMLVFRGSGLAGIGALVMVLVVVATGAMFFTQRGQATRTRRQQRERYLDYLEELREELSDHEKQTLTQARELDPPPAALLDVVRDPSRLWERRRRDLDFLALRAGTGPLPAQPLDLQDKGSPLQPTDPFMMAEAQALVRRYGTVVGLPLRVPLDLAGDVSIVGDRASVLTVVRALLTQAAALHAPEDVGMAVAYPPNRETDWDWVRWLPHLADQEQHDAGGPVRRVAADPTALAHLMGTELNARANQAAEARRNLSGNALAPTLQRLLVVHDTYGETAVGLPIPDRAATPGALGITVLHLVSDRLSEPSEVSLRITVEGGRLRVEDRRRDYTYEGDLDDVPVGLADGLARLLAPLRLSPESYDDGTGSAPADFPALLGIEDPQSLHLGSLWKPRGDRDFLRVPLGVDDTGRPVLLDLKESAQLGMGPHGLCVGATGSGKSEMLRTLVLSLLTTHSPELLSMILVDYKGGATFAPFDGLPHVAGVITNLSDDVGMVERVHTSLAGEVQRRQQVLKDAGNIANITDYQLVRAQRPDLPALPHLLVIIDEFGELLTAKPDFIELFLSIGRIGRSIGVHLLLSSQRIEGGKLRGLDTYLSYRLGLRTFSEAESRTVLETPDAFHLPPLPGFGYLKVDTTIYQKFKSAYISGPYRGPEGEVVLLPGAPRVVEVPRYGTAELPDQAPEPTGDELLPARSTGPTLLSTVVDQLVGAAEPVPQIWLPPMPAAISLDRIGGSVGGIEMAADGLRMRGETGRLRVPIGLLDDPANQWQGSWRLDLRRAGGHVGIIGGPQSGKSTLLRTLVLSLSLTHSPTEVAIYGIDLLGAGLQALGDLPHVGGVASRNDPERVRRTLEEVRAMIDHRERVFRERRIDTLDALRSAHADGAVPELAAADVVVVLDGYGQINGDFEDLEPLVHAILGRGGAYGVHVVSTMTRWNEVRIAQQAAFGNRIELRLNDPSDSGIERRLSETIRPDQPGRALTDRKLLAHVALPRIDSLPDAASIGAGLAQAVRAIRASWVGPQAPAVRVLPGLLPASSLPDHVQLPAGVPLGVNESDLSPAVLDLFGADQHLFVMGDRACGKTNLLRLVAEQLISRYGDEELVFAIFDPRRGLRDVVDDKYVGGYAPSAPRAAQLTAAVSAELAKRMPEDPAALDSGEHTFSGPRIVLLADDYDVLAAAGTAPLAGFIPFLASARDLGLHVVMTRRVTGAARGLYEPFTLALRESGVTALVMSGDRTEGQLFSGVRASVLPPGRGLLVREGERPLTIQTAWTGPLELTHDR</sequence>
<keyword evidence="8 11" id="KW-0472">Membrane</keyword>
<dbReference type="NCBIfam" id="TIGR03925">
    <property type="entry name" value="T7SS_EccC_b"/>
    <property type="match status" value="1"/>
</dbReference>
<evidence type="ECO:0000256" key="5">
    <source>
        <dbReference type="ARBA" id="ARBA00022741"/>
    </source>
</evidence>
<dbReference type="PANTHER" id="PTHR22683:SF1">
    <property type="entry name" value="TYPE VII SECRETION SYSTEM PROTEIN ESSC"/>
    <property type="match status" value="1"/>
</dbReference>
<dbReference type="InterPro" id="IPR002543">
    <property type="entry name" value="FtsK_dom"/>
</dbReference>
<keyword evidence="2" id="KW-1003">Cell membrane</keyword>
<evidence type="ECO:0000256" key="11">
    <source>
        <dbReference type="SAM" id="Phobius"/>
    </source>
</evidence>
<dbReference type="Pfam" id="PF01580">
    <property type="entry name" value="FtsK_SpoIIIE"/>
    <property type="match status" value="2"/>
</dbReference>
<dbReference type="PROSITE" id="PS50901">
    <property type="entry name" value="FTSK"/>
    <property type="match status" value="3"/>
</dbReference>
<evidence type="ECO:0000256" key="7">
    <source>
        <dbReference type="ARBA" id="ARBA00022989"/>
    </source>
</evidence>
<keyword evidence="5 9" id="KW-0547">Nucleotide-binding</keyword>
<dbReference type="EMBL" id="BAAANY010000009">
    <property type="protein sequence ID" value="GAA1676607.1"/>
    <property type="molecule type" value="Genomic_DNA"/>
</dbReference>
<keyword evidence="3 11" id="KW-0812">Transmembrane</keyword>
<feature type="binding site" evidence="9">
    <location>
        <begin position="469"/>
        <end position="476"/>
    </location>
    <ligand>
        <name>ATP</name>
        <dbReference type="ChEBI" id="CHEBI:30616"/>
    </ligand>
</feature>
<dbReference type="Proteomes" id="UP001500618">
    <property type="component" value="Unassembled WGS sequence"/>
</dbReference>